<comment type="caution">
    <text evidence="2">The sequence shown here is derived from an EMBL/GenBank/DDBJ whole genome shotgun (WGS) entry which is preliminary data.</text>
</comment>
<gene>
    <name evidence="2" type="ORF">Glove_401g9</name>
</gene>
<evidence type="ECO:0000313" key="2">
    <source>
        <dbReference type="EMBL" id="RHZ56497.1"/>
    </source>
</evidence>
<keyword evidence="3" id="KW-1185">Reference proteome</keyword>
<name>A0A397H0L9_9GLOM</name>
<protein>
    <submittedName>
        <fullName evidence="2">Uncharacterized protein</fullName>
    </submittedName>
</protein>
<dbReference type="EMBL" id="PQFF01000358">
    <property type="protein sequence ID" value="RHZ56497.1"/>
    <property type="molecule type" value="Genomic_DNA"/>
</dbReference>
<feature type="compositionally biased region" description="Basic and acidic residues" evidence="1">
    <location>
        <begin position="141"/>
        <end position="151"/>
    </location>
</feature>
<dbReference type="AlphaFoldDB" id="A0A397H0L9"/>
<organism evidence="2 3">
    <name type="scientific">Diversispora epigaea</name>
    <dbReference type="NCBI Taxonomy" id="1348612"/>
    <lineage>
        <taxon>Eukaryota</taxon>
        <taxon>Fungi</taxon>
        <taxon>Fungi incertae sedis</taxon>
        <taxon>Mucoromycota</taxon>
        <taxon>Glomeromycotina</taxon>
        <taxon>Glomeromycetes</taxon>
        <taxon>Diversisporales</taxon>
        <taxon>Diversisporaceae</taxon>
        <taxon>Diversispora</taxon>
    </lineage>
</organism>
<feature type="compositionally biased region" description="Polar residues" evidence="1">
    <location>
        <begin position="131"/>
        <end position="140"/>
    </location>
</feature>
<reference evidence="2 3" key="1">
    <citation type="submission" date="2018-08" db="EMBL/GenBank/DDBJ databases">
        <title>Genome and evolution of the arbuscular mycorrhizal fungus Diversispora epigaea (formerly Glomus versiforme) and its bacterial endosymbionts.</title>
        <authorList>
            <person name="Sun X."/>
            <person name="Fei Z."/>
            <person name="Harrison M."/>
        </authorList>
    </citation>
    <scope>NUCLEOTIDE SEQUENCE [LARGE SCALE GENOMIC DNA]</scope>
    <source>
        <strain evidence="2 3">IT104</strain>
    </source>
</reference>
<evidence type="ECO:0000313" key="3">
    <source>
        <dbReference type="Proteomes" id="UP000266861"/>
    </source>
</evidence>
<feature type="compositionally biased region" description="Basic and acidic residues" evidence="1">
    <location>
        <begin position="101"/>
        <end position="126"/>
    </location>
</feature>
<accession>A0A397H0L9</accession>
<evidence type="ECO:0000256" key="1">
    <source>
        <dbReference type="SAM" id="MobiDB-lite"/>
    </source>
</evidence>
<dbReference type="OrthoDB" id="2388273at2759"/>
<dbReference type="Proteomes" id="UP000266861">
    <property type="component" value="Unassembled WGS sequence"/>
</dbReference>
<feature type="region of interest" description="Disordered" evidence="1">
    <location>
        <begin position="95"/>
        <end position="151"/>
    </location>
</feature>
<sequence length="151" mass="16963">MWPLCRERKKSTIIKNFNDDVAKNKKFTEICIEKKLLLTKPNGYSFPDCRKSVETITEATTTETDLGLDSESSTLSIVGKVGKQLNIQSQEIIDEEMLDADNGKNKDNDSKGKGIDMAEGSNKRPIEVSTEETTTMQNESSSKKQGRDRMH</sequence>
<proteinExistence type="predicted"/>